<evidence type="ECO:0000256" key="1">
    <source>
        <dbReference type="ARBA" id="ARBA00007484"/>
    </source>
</evidence>
<evidence type="ECO:0000256" key="7">
    <source>
        <dbReference type="RuleBase" id="RU003991"/>
    </source>
</evidence>
<accession>A0A3E0GWY2</accession>
<dbReference type="AlphaFoldDB" id="A0A3E0GWY2"/>
<keyword evidence="5" id="KW-0234">DNA repair</keyword>
<dbReference type="Gene3D" id="2.10.109.10">
    <property type="entry name" value="Umud Fragment, subunit A"/>
    <property type="match status" value="1"/>
</dbReference>
<dbReference type="GO" id="GO:0016787">
    <property type="term" value="F:hydrolase activity"/>
    <property type="evidence" value="ECO:0007669"/>
    <property type="project" value="UniProtKB-KW"/>
</dbReference>
<evidence type="ECO:0000256" key="6">
    <source>
        <dbReference type="ARBA" id="ARBA00023236"/>
    </source>
</evidence>
<dbReference type="SUPFAM" id="SSF51306">
    <property type="entry name" value="LexA/Signal peptidase"/>
    <property type="match status" value="1"/>
</dbReference>
<evidence type="ECO:0000256" key="5">
    <source>
        <dbReference type="ARBA" id="ARBA00023204"/>
    </source>
</evidence>
<evidence type="ECO:0000259" key="8">
    <source>
        <dbReference type="Pfam" id="PF00717"/>
    </source>
</evidence>
<dbReference type="PANTHER" id="PTHR33516">
    <property type="entry name" value="LEXA REPRESSOR"/>
    <property type="match status" value="1"/>
</dbReference>
<dbReference type="GO" id="GO:0009432">
    <property type="term" value="P:SOS response"/>
    <property type="evidence" value="ECO:0007669"/>
    <property type="project" value="UniProtKB-KW"/>
</dbReference>
<keyword evidence="4 7" id="KW-0068">Autocatalytic cleavage</keyword>
<dbReference type="GO" id="GO:0006355">
    <property type="term" value="P:regulation of DNA-templated transcription"/>
    <property type="evidence" value="ECO:0007669"/>
    <property type="project" value="InterPro"/>
</dbReference>
<dbReference type="Proteomes" id="UP000256269">
    <property type="component" value="Unassembled WGS sequence"/>
</dbReference>
<dbReference type="NCBIfam" id="NF007621">
    <property type="entry name" value="PRK10276.1"/>
    <property type="match status" value="1"/>
</dbReference>
<evidence type="ECO:0000256" key="2">
    <source>
        <dbReference type="ARBA" id="ARBA00022763"/>
    </source>
</evidence>
<evidence type="ECO:0000313" key="9">
    <source>
        <dbReference type="EMBL" id="REH31185.1"/>
    </source>
</evidence>
<dbReference type="InterPro" id="IPR036286">
    <property type="entry name" value="LexA/Signal_pep-like_sf"/>
</dbReference>
<evidence type="ECO:0000256" key="4">
    <source>
        <dbReference type="ARBA" id="ARBA00022813"/>
    </source>
</evidence>
<dbReference type="Pfam" id="PF00717">
    <property type="entry name" value="Peptidase_S24"/>
    <property type="match status" value="1"/>
</dbReference>
<comment type="similarity">
    <text evidence="1 7">Belongs to the peptidase S24 family.</text>
</comment>
<keyword evidence="3 7" id="KW-0378">Hydrolase</keyword>
<dbReference type="InterPro" id="IPR006197">
    <property type="entry name" value="Peptidase_S24_LexA"/>
</dbReference>
<name>A0A3E0GWY2_9PSEU</name>
<dbReference type="InterPro" id="IPR015927">
    <property type="entry name" value="Peptidase_S24_S26A/B/C"/>
</dbReference>
<keyword evidence="2" id="KW-0227">DNA damage</keyword>
<dbReference type="EMBL" id="QUNO01000022">
    <property type="protein sequence ID" value="REH31185.1"/>
    <property type="molecule type" value="Genomic_DNA"/>
</dbReference>
<dbReference type="InterPro" id="IPR039418">
    <property type="entry name" value="LexA-like"/>
</dbReference>
<dbReference type="PRINTS" id="PR00726">
    <property type="entry name" value="LEXASERPTASE"/>
</dbReference>
<dbReference type="CDD" id="cd06529">
    <property type="entry name" value="S24_LexA-like"/>
    <property type="match status" value="1"/>
</dbReference>
<dbReference type="InterPro" id="IPR050077">
    <property type="entry name" value="LexA_repressor"/>
</dbReference>
<evidence type="ECO:0000256" key="3">
    <source>
        <dbReference type="ARBA" id="ARBA00022801"/>
    </source>
</evidence>
<evidence type="ECO:0000313" key="10">
    <source>
        <dbReference type="Proteomes" id="UP000256269"/>
    </source>
</evidence>
<organism evidence="9 10">
    <name type="scientific">Kutzneria buriramensis</name>
    <dbReference type="NCBI Taxonomy" id="1045776"/>
    <lineage>
        <taxon>Bacteria</taxon>
        <taxon>Bacillati</taxon>
        <taxon>Actinomycetota</taxon>
        <taxon>Actinomycetes</taxon>
        <taxon>Pseudonocardiales</taxon>
        <taxon>Pseudonocardiaceae</taxon>
        <taxon>Kutzneria</taxon>
    </lineage>
</organism>
<comment type="caution">
    <text evidence="9">The sequence shown here is derived from an EMBL/GenBank/DDBJ whole genome shotgun (WGS) entry which is preliminary data.</text>
</comment>
<keyword evidence="6" id="KW-0742">SOS response</keyword>
<protein>
    <submittedName>
        <fullName evidence="9">DNA polymerase V</fullName>
    </submittedName>
</protein>
<sequence length="124" mass="13277">MVPAGFPSPAEDYYDGPIDLDAHLIRNPAATFIMRISGRSMEGVGIHDGDEIIVDRSLRAGDGSIIVAVLDNEFTCKTLRTDPPRLEPANPDFEPIPIPEEGITVWGVVTTVIHHVLPGGAHAG</sequence>
<keyword evidence="10" id="KW-1185">Reference proteome</keyword>
<gene>
    <name evidence="9" type="ORF">BCF44_122208</name>
</gene>
<dbReference type="PANTHER" id="PTHR33516:SF2">
    <property type="entry name" value="LEXA REPRESSOR-RELATED"/>
    <property type="match status" value="1"/>
</dbReference>
<dbReference type="GO" id="GO:0006281">
    <property type="term" value="P:DNA repair"/>
    <property type="evidence" value="ECO:0007669"/>
    <property type="project" value="UniProtKB-KW"/>
</dbReference>
<proteinExistence type="inferred from homology"/>
<reference evidence="9 10" key="1">
    <citation type="submission" date="2018-08" db="EMBL/GenBank/DDBJ databases">
        <title>Genomic Encyclopedia of Archaeal and Bacterial Type Strains, Phase II (KMG-II): from individual species to whole genera.</title>
        <authorList>
            <person name="Goeker M."/>
        </authorList>
    </citation>
    <scope>NUCLEOTIDE SEQUENCE [LARGE SCALE GENOMIC DNA]</scope>
    <source>
        <strain evidence="9 10">DSM 45791</strain>
    </source>
</reference>
<feature type="domain" description="Peptidase S24/S26A/S26B/S26C" evidence="8">
    <location>
        <begin position="2"/>
        <end position="109"/>
    </location>
</feature>
<dbReference type="GO" id="GO:0003677">
    <property type="term" value="F:DNA binding"/>
    <property type="evidence" value="ECO:0007669"/>
    <property type="project" value="InterPro"/>
</dbReference>